<gene>
    <name evidence="1" type="ORF">M407DRAFT_245918</name>
</gene>
<dbReference type="Proteomes" id="UP000054248">
    <property type="component" value="Unassembled WGS sequence"/>
</dbReference>
<proteinExistence type="predicted"/>
<evidence type="ECO:0000313" key="2">
    <source>
        <dbReference type="Proteomes" id="UP000054248"/>
    </source>
</evidence>
<dbReference type="EMBL" id="KN823183">
    <property type="protein sequence ID" value="KIO20203.1"/>
    <property type="molecule type" value="Genomic_DNA"/>
</dbReference>
<keyword evidence="2" id="KW-1185">Reference proteome</keyword>
<dbReference type="HOGENOM" id="CLU_2814316_0_0_1"/>
<name>A0A0C3KFE9_9AGAM</name>
<dbReference type="AlphaFoldDB" id="A0A0C3KFE9"/>
<organism evidence="1 2">
    <name type="scientific">Tulasnella calospora MUT 4182</name>
    <dbReference type="NCBI Taxonomy" id="1051891"/>
    <lineage>
        <taxon>Eukaryota</taxon>
        <taxon>Fungi</taxon>
        <taxon>Dikarya</taxon>
        <taxon>Basidiomycota</taxon>
        <taxon>Agaricomycotina</taxon>
        <taxon>Agaricomycetes</taxon>
        <taxon>Cantharellales</taxon>
        <taxon>Tulasnellaceae</taxon>
        <taxon>Tulasnella</taxon>
    </lineage>
</organism>
<reference evidence="2" key="2">
    <citation type="submission" date="2015-01" db="EMBL/GenBank/DDBJ databases">
        <title>Evolutionary Origins and Diversification of the Mycorrhizal Mutualists.</title>
        <authorList>
            <consortium name="DOE Joint Genome Institute"/>
            <consortium name="Mycorrhizal Genomics Consortium"/>
            <person name="Kohler A."/>
            <person name="Kuo A."/>
            <person name="Nagy L.G."/>
            <person name="Floudas D."/>
            <person name="Copeland A."/>
            <person name="Barry K.W."/>
            <person name="Cichocki N."/>
            <person name="Veneault-Fourrey C."/>
            <person name="LaButti K."/>
            <person name="Lindquist E.A."/>
            <person name="Lipzen A."/>
            <person name="Lundell T."/>
            <person name="Morin E."/>
            <person name="Murat C."/>
            <person name="Riley R."/>
            <person name="Ohm R."/>
            <person name="Sun H."/>
            <person name="Tunlid A."/>
            <person name="Henrissat B."/>
            <person name="Grigoriev I.V."/>
            <person name="Hibbett D.S."/>
            <person name="Martin F."/>
        </authorList>
    </citation>
    <scope>NUCLEOTIDE SEQUENCE [LARGE SCALE GENOMIC DNA]</scope>
    <source>
        <strain evidence="2">MUT 4182</strain>
    </source>
</reference>
<protein>
    <submittedName>
        <fullName evidence="1">Uncharacterized protein</fullName>
    </submittedName>
</protein>
<sequence>MEELGMMETQLPRQDLWTELNDLYVELECRTRARGGSIAIQFADMADVRRMTPISPNFALPPEAWAY</sequence>
<evidence type="ECO:0000313" key="1">
    <source>
        <dbReference type="EMBL" id="KIO20203.1"/>
    </source>
</evidence>
<accession>A0A0C3KFE9</accession>
<reference evidence="1 2" key="1">
    <citation type="submission" date="2014-04" db="EMBL/GenBank/DDBJ databases">
        <authorList>
            <consortium name="DOE Joint Genome Institute"/>
            <person name="Kuo A."/>
            <person name="Girlanda M."/>
            <person name="Perotto S."/>
            <person name="Kohler A."/>
            <person name="Nagy L.G."/>
            <person name="Floudas D."/>
            <person name="Copeland A."/>
            <person name="Barry K.W."/>
            <person name="Cichocki N."/>
            <person name="Veneault-Fourrey C."/>
            <person name="LaButti K."/>
            <person name="Lindquist E.A."/>
            <person name="Lipzen A."/>
            <person name="Lundell T."/>
            <person name="Morin E."/>
            <person name="Murat C."/>
            <person name="Sun H."/>
            <person name="Tunlid A."/>
            <person name="Henrissat B."/>
            <person name="Grigoriev I.V."/>
            <person name="Hibbett D.S."/>
            <person name="Martin F."/>
            <person name="Nordberg H.P."/>
            <person name="Cantor M.N."/>
            <person name="Hua S.X."/>
        </authorList>
    </citation>
    <scope>NUCLEOTIDE SEQUENCE [LARGE SCALE GENOMIC DNA]</scope>
    <source>
        <strain evidence="1 2">MUT 4182</strain>
    </source>
</reference>